<dbReference type="WBParaSite" id="ACAC_0000467501-mRNA-1">
    <property type="protein sequence ID" value="ACAC_0000467501-mRNA-1"/>
    <property type="gene ID" value="ACAC_0000467501"/>
</dbReference>
<evidence type="ECO:0000256" key="2">
    <source>
        <dbReference type="SAM" id="MobiDB-lite"/>
    </source>
</evidence>
<feature type="transmembrane region" description="Helical" evidence="1">
    <location>
        <begin position="115"/>
        <end position="133"/>
    </location>
</feature>
<sequence>MSVQEPLAASEHAPEGPSEGSRQSTMNSPIEGLKQAHADMVAWCYKSHGAVADEQLKKLDEASVKREHVAYGLIALSSLYLLAGQQAFFLSALIAFTYPAFASVKAVRAKDSAEALYLLLYWVPFGFASLLDSTFVSDLPAYFLLKTWFLTFLFLPQTQGTKLIYFKAIEPVAKLVDGFVNRNI</sequence>
<dbReference type="PANTHER" id="PTHR12300">
    <property type="entry name" value="HVA22-LIKE PROTEINS"/>
    <property type="match status" value="1"/>
</dbReference>
<keyword evidence="1" id="KW-0472">Membrane</keyword>
<reference evidence="4" key="2">
    <citation type="submission" date="2017-02" db="UniProtKB">
        <authorList>
            <consortium name="WormBaseParasite"/>
        </authorList>
    </citation>
    <scope>IDENTIFICATION</scope>
</reference>
<evidence type="ECO:0000313" key="4">
    <source>
        <dbReference type="WBParaSite" id="ACAC_0000467501-mRNA-1"/>
    </source>
</evidence>
<dbReference type="GO" id="GO:0016020">
    <property type="term" value="C:membrane"/>
    <property type="evidence" value="ECO:0007669"/>
    <property type="project" value="UniProtKB-SubCell"/>
</dbReference>
<dbReference type="STRING" id="6313.A0A0K0D3N0"/>
<evidence type="ECO:0000313" key="3">
    <source>
        <dbReference type="Proteomes" id="UP000035642"/>
    </source>
</evidence>
<keyword evidence="1" id="KW-1133">Transmembrane helix</keyword>
<reference evidence="3" key="1">
    <citation type="submission" date="2012-09" db="EMBL/GenBank/DDBJ databases">
        <authorList>
            <person name="Martin A.A."/>
        </authorList>
    </citation>
    <scope>NUCLEOTIDE SEQUENCE</scope>
</reference>
<accession>A0A0K0D3N0</accession>
<organism evidence="3 4">
    <name type="scientific">Angiostrongylus cantonensis</name>
    <name type="common">Rat lungworm</name>
    <dbReference type="NCBI Taxonomy" id="6313"/>
    <lineage>
        <taxon>Eukaryota</taxon>
        <taxon>Metazoa</taxon>
        <taxon>Ecdysozoa</taxon>
        <taxon>Nematoda</taxon>
        <taxon>Chromadorea</taxon>
        <taxon>Rhabditida</taxon>
        <taxon>Rhabditina</taxon>
        <taxon>Rhabditomorpha</taxon>
        <taxon>Strongyloidea</taxon>
        <taxon>Metastrongylidae</taxon>
        <taxon>Angiostrongylus</taxon>
    </lineage>
</organism>
<evidence type="ECO:0000256" key="1">
    <source>
        <dbReference type="RuleBase" id="RU362006"/>
    </source>
</evidence>
<dbReference type="AlphaFoldDB" id="A0A0K0D3N0"/>
<comment type="subcellular location">
    <subcellularLocation>
        <location evidence="1">Membrane</location>
        <topology evidence="1">Multi-pass membrane protein</topology>
    </subcellularLocation>
</comment>
<dbReference type="Proteomes" id="UP000035642">
    <property type="component" value="Unassembled WGS sequence"/>
</dbReference>
<keyword evidence="1" id="KW-0812">Transmembrane</keyword>
<feature type="transmembrane region" description="Helical" evidence="1">
    <location>
        <begin position="69"/>
        <end position="94"/>
    </location>
</feature>
<comment type="similarity">
    <text evidence="1">Belongs to the DP1 family.</text>
</comment>
<dbReference type="Pfam" id="PF03134">
    <property type="entry name" value="TB2_DP1_HVA22"/>
    <property type="match status" value="1"/>
</dbReference>
<dbReference type="InterPro" id="IPR004345">
    <property type="entry name" value="TB2_DP1_HVA22"/>
</dbReference>
<dbReference type="PANTHER" id="PTHR12300:SF34">
    <property type="entry name" value="RECEPTOR EXPRESSION-ENHANCING PROTEIN"/>
    <property type="match status" value="1"/>
</dbReference>
<proteinExistence type="inferred from homology"/>
<protein>
    <recommendedName>
        <fullName evidence="1">Receptor expression-enhancing protein</fullName>
    </recommendedName>
</protein>
<feature type="region of interest" description="Disordered" evidence="2">
    <location>
        <begin position="1"/>
        <end position="27"/>
    </location>
</feature>
<keyword evidence="3" id="KW-1185">Reference proteome</keyword>
<name>A0A0K0D3N0_ANGCA</name>